<dbReference type="InterPro" id="IPR011761">
    <property type="entry name" value="ATP-grasp"/>
</dbReference>
<evidence type="ECO:0000256" key="2">
    <source>
        <dbReference type="PROSITE-ProRule" id="PRU00409"/>
    </source>
</evidence>
<keyword evidence="2" id="KW-0067">ATP-binding</keyword>
<reference evidence="4 5" key="1">
    <citation type="journal article" date="2009" name="Int. J. Syst. Evol. Microbiol.">
        <title>Transfer of Teichococcus ludipueritiae and Muricoccus roseus to the genus Roseomonas, as Roseomonas ludipueritiae comb. nov. and Roseomonas rosea comb. nov., respectively, and emended description of the genus Roseomonas.</title>
        <authorList>
            <person name="Sanchez-Porro C."/>
            <person name="Gallego V."/>
            <person name="Busse H.J."/>
            <person name="Kampfer P."/>
            <person name="Ventosa A."/>
        </authorList>
    </citation>
    <scope>NUCLEOTIDE SEQUENCE [LARGE SCALE GENOMIC DNA]</scope>
    <source>
        <strain evidence="4 5">DSM 14915</strain>
    </source>
</reference>
<dbReference type="Proteomes" id="UP000603940">
    <property type="component" value="Unassembled WGS sequence"/>
</dbReference>
<dbReference type="InterPro" id="IPR016102">
    <property type="entry name" value="Succinyl-CoA_synth-like"/>
</dbReference>
<name>A0ABR7RBA7_9PROT</name>
<dbReference type="Pfam" id="PF19045">
    <property type="entry name" value="Ligase_CoA_2"/>
    <property type="match status" value="1"/>
</dbReference>
<accession>A0ABR7RBA7</accession>
<comment type="caution">
    <text evidence="4">The sequence shown here is derived from an EMBL/GenBank/DDBJ whole genome shotgun (WGS) entry which is preliminary data.</text>
</comment>
<evidence type="ECO:0000256" key="1">
    <source>
        <dbReference type="ARBA" id="ARBA00022532"/>
    </source>
</evidence>
<evidence type="ECO:0000313" key="5">
    <source>
        <dbReference type="Proteomes" id="UP000603940"/>
    </source>
</evidence>
<dbReference type="PANTHER" id="PTHR42793:SF4">
    <property type="entry name" value="BLL6376 PROTEIN"/>
    <property type="match status" value="1"/>
</dbReference>
<gene>
    <name evidence="4" type="ORF">IBL25_19465</name>
</gene>
<dbReference type="SUPFAM" id="SSF52210">
    <property type="entry name" value="Succinyl-CoA synthetase domains"/>
    <property type="match status" value="2"/>
</dbReference>
<evidence type="ECO:0000313" key="4">
    <source>
        <dbReference type="EMBL" id="MBC9179124.1"/>
    </source>
</evidence>
<sequence length="707" mass="74440">MSAHRLEPLINPGSIAILGASENPGRVGGMPLQLLLQHGFAGPIYPINPKYKEISGLVCYPDIESLPGPVDLLALAVSAKEVVPQLRRAAAKGVRSAVVFASGFAETNEPEGRRLQDEFEACVAEIGIPVAGPNCMGFANLKTHAYTAFASVFRDLEPPSRHSVALVTQSGNVCAAVYTAGRKRGVDFSAAVNTGNEAGIELSEYLEYFADQPETQAIAAYVEGLRDGRRFRRVATRLRDEGRPLIILKIGDTEKGAEAAASHTASLAGSQAVYRAVFDELNVMMADDLAHMAELIRLAGFRARTAGPRIAILTISGALGALLSDKFVQAGAEVPTLPEDVQAVLRGGIPSYGMVSNPVDLTGNVVNQHGFMRDALAALEGCDAVDTIVIYAPGYLLERLSPAAIDAAATSRKLIVAIDNQNARNHAELEAAGIPVFDDTARAVAALSVFGRWSERTRQAVTEVAAPVPRQAMALPARGGALDEAEGKTLLAAHGVPVVAERVATNEEEAAAAARALGWPVVMKVLSPDILHKSDCGGVRLGIGSEEAAREAFRAIMRSARAAHAEALIRGVVVQPQEAPGVEVLLGVTRDPVFGPVMTVGLGGIFTEILRDIEHRTLPVDEARAGAMLRRLKAFPLLDGARGRPRRDVAALCGAMAALSEAVLAAGDAIREVEVNPLLVREEGKGVVALDALVVLEPGRATKAEAA</sequence>
<dbReference type="EMBL" id="JACTUZ010000121">
    <property type="protein sequence ID" value="MBC9179124.1"/>
    <property type="molecule type" value="Genomic_DNA"/>
</dbReference>
<dbReference type="PROSITE" id="PS50975">
    <property type="entry name" value="ATP_GRASP"/>
    <property type="match status" value="1"/>
</dbReference>
<dbReference type="PANTHER" id="PTHR42793">
    <property type="entry name" value="COA BINDING DOMAIN CONTAINING PROTEIN"/>
    <property type="match status" value="1"/>
</dbReference>
<dbReference type="InterPro" id="IPR013815">
    <property type="entry name" value="ATP_grasp_subdomain_1"/>
</dbReference>
<protein>
    <submittedName>
        <fullName evidence="4">Acetate--CoA ligase family protein</fullName>
    </submittedName>
</protein>
<dbReference type="InterPro" id="IPR043938">
    <property type="entry name" value="Ligase_CoA_dom"/>
</dbReference>
<dbReference type="Gene3D" id="3.40.50.261">
    <property type="entry name" value="Succinyl-CoA synthetase domains"/>
    <property type="match status" value="2"/>
</dbReference>
<keyword evidence="1" id="KW-0816">Tricarboxylic acid cycle</keyword>
<proteinExistence type="predicted"/>
<organism evidence="4 5">
    <name type="scientific">Pseudoroseomonas ludipueritiae</name>
    <dbReference type="NCBI Taxonomy" id="198093"/>
    <lineage>
        <taxon>Bacteria</taxon>
        <taxon>Pseudomonadati</taxon>
        <taxon>Pseudomonadota</taxon>
        <taxon>Alphaproteobacteria</taxon>
        <taxon>Acetobacterales</taxon>
        <taxon>Acetobacteraceae</taxon>
        <taxon>Pseudoroseomonas</taxon>
    </lineage>
</organism>
<dbReference type="InterPro" id="IPR003781">
    <property type="entry name" value="CoA-bd"/>
</dbReference>
<dbReference type="Pfam" id="PF13380">
    <property type="entry name" value="CoA_binding_2"/>
    <property type="match status" value="1"/>
</dbReference>
<dbReference type="RefSeq" id="WP_187780176.1">
    <property type="nucleotide sequence ID" value="NZ_JACTUZ010000121.1"/>
</dbReference>
<dbReference type="GO" id="GO:0016874">
    <property type="term" value="F:ligase activity"/>
    <property type="evidence" value="ECO:0007669"/>
    <property type="project" value="UniProtKB-KW"/>
</dbReference>
<evidence type="ECO:0000259" key="3">
    <source>
        <dbReference type="PROSITE" id="PS50975"/>
    </source>
</evidence>
<keyword evidence="4" id="KW-0436">Ligase</keyword>
<dbReference type="SMART" id="SM00881">
    <property type="entry name" value="CoA_binding"/>
    <property type="match status" value="1"/>
</dbReference>
<dbReference type="Gene3D" id="3.30.470.20">
    <property type="entry name" value="ATP-grasp fold, B domain"/>
    <property type="match status" value="1"/>
</dbReference>
<feature type="domain" description="ATP-grasp" evidence="3">
    <location>
        <begin position="488"/>
        <end position="524"/>
    </location>
</feature>
<dbReference type="InterPro" id="IPR036291">
    <property type="entry name" value="NAD(P)-bd_dom_sf"/>
</dbReference>
<dbReference type="Pfam" id="PF13607">
    <property type="entry name" value="Succ_CoA_lig"/>
    <property type="match status" value="1"/>
</dbReference>
<dbReference type="SUPFAM" id="SSF51735">
    <property type="entry name" value="NAD(P)-binding Rossmann-fold domains"/>
    <property type="match status" value="1"/>
</dbReference>
<dbReference type="InterPro" id="IPR032875">
    <property type="entry name" value="Succ_CoA_lig_flav_dom"/>
</dbReference>
<dbReference type="Pfam" id="PF13549">
    <property type="entry name" value="ATP-grasp_5"/>
    <property type="match status" value="1"/>
</dbReference>
<dbReference type="SUPFAM" id="SSF56059">
    <property type="entry name" value="Glutathione synthetase ATP-binding domain-like"/>
    <property type="match status" value="1"/>
</dbReference>
<keyword evidence="2" id="KW-0547">Nucleotide-binding</keyword>
<keyword evidence="5" id="KW-1185">Reference proteome</keyword>
<dbReference type="Gene3D" id="3.30.1490.20">
    <property type="entry name" value="ATP-grasp fold, A domain"/>
    <property type="match status" value="1"/>
</dbReference>
<dbReference type="Gene3D" id="3.40.50.720">
    <property type="entry name" value="NAD(P)-binding Rossmann-like Domain"/>
    <property type="match status" value="1"/>
</dbReference>